<dbReference type="GO" id="GO:0004674">
    <property type="term" value="F:protein serine/threonine kinase activity"/>
    <property type="evidence" value="ECO:0007669"/>
    <property type="project" value="TreeGrafter"/>
</dbReference>
<keyword evidence="1" id="KW-0808">Transferase</keyword>
<proteinExistence type="predicted"/>
<dbReference type="InterPro" id="IPR008271">
    <property type="entry name" value="Ser/Thr_kinase_AS"/>
</dbReference>
<sequence length="449" mass="48669">MTVRETAAYPPGSAPRASATPQTDAATLFAPQTQQTLVADASQETLVADRQTDSMQQTLIAGDSGGKSGPGQTLSGATRGHATVLPDVRSEGDRLIIVPRDQTRYEGDKLLGRGGMGEVKLAHDHDIGRKVAVKRLLDDTDPHAVARFIDEVRTVGSLEHPNIVPIHDVGVDEDGALFFVMKYVEGETLSSIVQKLAAGDAGYHKRYSFEARLDLFAGLLRALQYAHSQGLVHRDVKPENIMVGRYGEVVLMDWGIAHLMRTEDRAGNLAALDRASTETVDGAVVGTPQYMSPEQATGQVADLDGRSDLYSAFVVLYELLTLVPYVEAKQTAMQTVLAAEERSLASGVDHNFENPHQAAVPVELRYFLRQGLAHDKNQRYADALEAIETLELVRAGDFAVTCPVTFMKSNSTKMGRFMDRHPAGSMMFATMSALAFLGGVAGWVMWAIG</sequence>
<dbReference type="EMBL" id="JMCC02000029">
    <property type="protein sequence ID" value="KIG17050.1"/>
    <property type="molecule type" value="Genomic_DNA"/>
</dbReference>
<feature type="domain" description="Protein kinase" evidence="8">
    <location>
        <begin position="105"/>
        <end position="393"/>
    </location>
</feature>
<comment type="caution">
    <text evidence="9">The sequence shown here is derived from an EMBL/GenBank/DDBJ whole genome shotgun (WGS) entry which is preliminary data.</text>
</comment>
<keyword evidence="7" id="KW-0812">Transmembrane</keyword>
<dbReference type="SMART" id="SM00220">
    <property type="entry name" value="S_TKc"/>
    <property type="match status" value="1"/>
</dbReference>
<evidence type="ECO:0000256" key="2">
    <source>
        <dbReference type="ARBA" id="ARBA00022741"/>
    </source>
</evidence>
<dbReference type="AlphaFoldDB" id="A0A0C2D5U2"/>
<feature type="region of interest" description="Disordered" evidence="6">
    <location>
        <begin position="59"/>
        <end position="83"/>
    </location>
</feature>
<evidence type="ECO:0000313" key="9">
    <source>
        <dbReference type="EMBL" id="KIG17050.1"/>
    </source>
</evidence>
<feature type="binding site" evidence="5">
    <location>
        <position position="134"/>
    </location>
    <ligand>
        <name>ATP</name>
        <dbReference type="ChEBI" id="CHEBI:30616"/>
    </ligand>
</feature>
<protein>
    <submittedName>
        <fullName evidence="9">Serine/threonine-protein kinase PknB</fullName>
    </submittedName>
</protein>
<dbReference type="CDD" id="cd14014">
    <property type="entry name" value="STKc_PknB_like"/>
    <property type="match status" value="1"/>
</dbReference>
<dbReference type="GO" id="GO:0005524">
    <property type="term" value="F:ATP binding"/>
    <property type="evidence" value="ECO:0007669"/>
    <property type="project" value="UniProtKB-UniRule"/>
</dbReference>
<dbReference type="PROSITE" id="PS00108">
    <property type="entry name" value="PROTEIN_KINASE_ST"/>
    <property type="match status" value="1"/>
</dbReference>
<evidence type="ECO:0000256" key="1">
    <source>
        <dbReference type="ARBA" id="ARBA00022679"/>
    </source>
</evidence>
<dbReference type="Gene3D" id="3.30.200.20">
    <property type="entry name" value="Phosphorylase Kinase, domain 1"/>
    <property type="match status" value="1"/>
</dbReference>
<feature type="transmembrane region" description="Helical" evidence="7">
    <location>
        <begin position="423"/>
        <end position="448"/>
    </location>
</feature>
<dbReference type="Proteomes" id="UP000031599">
    <property type="component" value="Unassembled WGS sequence"/>
</dbReference>
<evidence type="ECO:0000256" key="3">
    <source>
        <dbReference type="ARBA" id="ARBA00022777"/>
    </source>
</evidence>
<feature type="region of interest" description="Disordered" evidence="6">
    <location>
        <begin position="1"/>
        <end position="23"/>
    </location>
</feature>
<evidence type="ECO:0000256" key="6">
    <source>
        <dbReference type="SAM" id="MobiDB-lite"/>
    </source>
</evidence>
<evidence type="ECO:0000259" key="8">
    <source>
        <dbReference type="PROSITE" id="PS50011"/>
    </source>
</evidence>
<dbReference type="RefSeq" id="WP_052548632.1">
    <property type="nucleotide sequence ID" value="NZ_JMCC02000029.1"/>
</dbReference>
<evidence type="ECO:0000256" key="5">
    <source>
        <dbReference type="PROSITE-ProRule" id="PRU10141"/>
    </source>
</evidence>
<evidence type="ECO:0000256" key="4">
    <source>
        <dbReference type="ARBA" id="ARBA00022840"/>
    </source>
</evidence>
<dbReference type="InterPro" id="IPR011009">
    <property type="entry name" value="Kinase-like_dom_sf"/>
</dbReference>
<name>A0A0C2D5U2_9BACT</name>
<keyword evidence="4 5" id="KW-0067">ATP-binding</keyword>
<organism evidence="9 10">
    <name type="scientific">Enhygromyxa salina</name>
    <dbReference type="NCBI Taxonomy" id="215803"/>
    <lineage>
        <taxon>Bacteria</taxon>
        <taxon>Pseudomonadati</taxon>
        <taxon>Myxococcota</taxon>
        <taxon>Polyangia</taxon>
        <taxon>Nannocystales</taxon>
        <taxon>Nannocystaceae</taxon>
        <taxon>Enhygromyxa</taxon>
    </lineage>
</organism>
<evidence type="ECO:0000313" key="10">
    <source>
        <dbReference type="Proteomes" id="UP000031599"/>
    </source>
</evidence>
<dbReference type="PROSITE" id="PS00107">
    <property type="entry name" value="PROTEIN_KINASE_ATP"/>
    <property type="match status" value="1"/>
</dbReference>
<gene>
    <name evidence="9" type="ORF">DB30_03647</name>
</gene>
<evidence type="ECO:0000256" key="7">
    <source>
        <dbReference type="SAM" id="Phobius"/>
    </source>
</evidence>
<keyword evidence="3 9" id="KW-0418">Kinase</keyword>
<keyword evidence="2 5" id="KW-0547">Nucleotide-binding</keyword>
<dbReference type="SUPFAM" id="SSF56112">
    <property type="entry name" value="Protein kinase-like (PK-like)"/>
    <property type="match status" value="1"/>
</dbReference>
<dbReference type="Pfam" id="PF00069">
    <property type="entry name" value="Pkinase"/>
    <property type="match status" value="1"/>
</dbReference>
<keyword evidence="7" id="KW-0472">Membrane</keyword>
<dbReference type="InterPro" id="IPR017441">
    <property type="entry name" value="Protein_kinase_ATP_BS"/>
</dbReference>
<dbReference type="PANTHER" id="PTHR43289:SF6">
    <property type="entry name" value="SERINE_THREONINE-PROTEIN KINASE NEKL-3"/>
    <property type="match status" value="1"/>
</dbReference>
<accession>A0A0C2D5U2</accession>
<dbReference type="PANTHER" id="PTHR43289">
    <property type="entry name" value="MITOGEN-ACTIVATED PROTEIN KINASE KINASE KINASE 20-RELATED"/>
    <property type="match status" value="1"/>
</dbReference>
<reference evidence="9 10" key="1">
    <citation type="submission" date="2014-12" db="EMBL/GenBank/DDBJ databases">
        <title>Genome assembly of Enhygromyxa salina DSM 15201.</title>
        <authorList>
            <person name="Sharma G."/>
            <person name="Subramanian S."/>
        </authorList>
    </citation>
    <scope>NUCLEOTIDE SEQUENCE [LARGE SCALE GENOMIC DNA]</scope>
    <source>
        <strain evidence="9 10">DSM 15201</strain>
    </source>
</reference>
<dbReference type="PROSITE" id="PS50011">
    <property type="entry name" value="PROTEIN_KINASE_DOM"/>
    <property type="match status" value="1"/>
</dbReference>
<dbReference type="InterPro" id="IPR000719">
    <property type="entry name" value="Prot_kinase_dom"/>
</dbReference>
<keyword evidence="7" id="KW-1133">Transmembrane helix</keyword>
<dbReference type="Gene3D" id="1.10.510.10">
    <property type="entry name" value="Transferase(Phosphotransferase) domain 1"/>
    <property type="match status" value="1"/>
</dbReference>